<dbReference type="InterPro" id="IPR054462">
    <property type="entry name" value="TraI_M"/>
</dbReference>
<feature type="region of interest" description="Disordered" evidence="1">
    <location>
        <begin position="426"/>
        <end position="487"/>
    </location>
</feature>
<dbReference type="EMBL" id="NOXT01000127">
    <property type="protein sequence ID" value="OYQ23896.1"/>
    <property type="molecule type" value="Genomic_DNA"/>
</dbReference>
<reference evidence="4 5" key="1">
    <citation type="submission" date="2017-07" db="EMBL/GenBank/DDBJ databases">
        <title>Sandarakinorhabdus cyanobacteriorum sp. nov., a novel bacterium isolated from cyanobacterial aggregates in a eutrophic lake.</title>
        <authorList>
            <person name="Cai H."/>
        </authorList>
    </citation>
    <scope>NUCLEOTIDE SEQUENCE [LARGE SCALE GENOMIC DNA]</scope>
    <source>
        <strain evidence="4 5">TH057</strain>
    </source>
</reference>
<name>A0A255Y3V0_9SPHN</name>
<evidence type="ECO:0000259" key="2">
    <source>
        <dbReference type="Pfam" id="PF03432"/>
    </source>
</evidence>
<evidence type="ECO:0000259" key="3">
    <source>
        <dbReference type="Pfam" id="PF22863"/>
    </source>
</evidence>
<evidence type="ECO:0000313" key="4">
    <source>
        <dbReference type="EMBL" id="OYQ23896.1"/>
    </source>
</evidence>
<dbReference type="Pfam" id="PF03432">
    <property type="entry name" value="Relaxase"/>
    <property type="match status" value="1"/>
</dbReference>
<sequence length="487" mass="53930">MIAKEIVNRRTRQSKSGRATSLGTYVARLDTETAVYCEGTGFFSATVKGRMAEMAALAMEATRSVDPLMHLVLSWPVHERPTNAQCDAAVKRLLQSLGLAAHQCLYALHRDTDNWHLHMIVNRVNPLTGRPIEINKGFTRNALQCAVAEVESALSFEPERNAKFEILDGRPISRTAHPDAYRLTTGARRYEAKTGLASAQRIAIERAKPLMAGASSWQELHIGLADAGMRLQVEPGRGALVWVGNVAVKASSISRELCFPALERTLGPYQPAPPSIADGNRKDRHGDDERFQVELDPVLADYHRQRFAHEFAARQKRKERRHQHAKAIASLKQQQRDERTQVLAGSWAGFGRIRAGIVSVLAEEHRQKRDVLAAAHRDAMADLHKSLPRFPDFESWKKQRETAAKIAVPTALDQKVGATVAIKTRDVAKPKAASPEEPTRSMAARSPVSVTSSIPAHHSRDAEPASAEPVNAAELARQYARRRSRGR</sequence>
<keyword evidence="5" id="KW-1185">Reference proteome</keyword>
<feature type="domain" description="TraI-like middle" evidence="3">
    <location>
        <begin position="187"/>
        <end position="272"/>
    </location>
</feature>
<evidence type="ECO:0000313" key="5">
    <source>
        <dbReference type="Proteomes" id="UP000216991"/>
    </source>
</evidence>
<dbReference type="RefSeq" id="WP_094475283.1">
    <property type="nucleotide sequence ID" value="NZ_NOXT01000127.1"/>
</dbReference>
<dbReference type="AlphaFoldDB" id="A0A255Y3V0"/>
<organism evidence="4 5">
    <name type="scientific">Sandarakinorhabdus cyanobacteriorum</name>
    <dbReference type="NCBI Taxonomy" id="1981098"/>
    <lineage>
        <taxon>Bacteria</taxon>
        <taxon>Pseudomonadati</taxon>
        <taxon>Pseudomonadota</taxon>
        <taxon>Alphaproteobacteria</taxon>
        <taxon>Sphingomonadales</taxon>
        <taxon>Sphingosinicellaceae</taxon>
        <taxon>Sandarakinorhabdus</taxon>
    </lineage>
</organism>
<protein>
    <recommendedName>
        <fullName evidence="6">Relaxase</fullName>
    </recommendedName>
</protein>
<dbReference type="Pfam" id="PF22863">
    <property type="entry name" value="TraI_middle"/>
    <property type="match status" value="1"/>
</dbReference>
<feature type="domain" description="MobA/VirD2-like nuclease" evidence="2">
    <location>
        <begin position="30"/>
        <end position="151"/>
    </location>
</feature>
<gene>
    <name evidence="4" type="ORF">CHU93_16735</name>
</gene>
<evidence type="ECO:0008006" key="6">
    <source>
        <dbReference type="Google" id="ProtNLM"/>
    </source>
</evidence>
<accession>A0A255Y3V0</accession>
<evidence type="ECO:0000256" key="1">
    <source>
        <dbReference type="SAM" id="MobiDB-lite"/>
    </source>
</evidence>
<dbReference type="InterPro" id="IPR005094">
    <property type="entry name" value="Endonuclease_MobA/VirD2"/>
</dbReference>
<proteinExistence type="predicted"/>
<comment type="caution">
    <text evidence="4">The sequence shown here is derived from an EMBL/GenBank/DDBJ whole genome shotgun (WGS) entry which is preliminary data.</text>
</comment>
<dbReference type="OrthoDB" id="279005at2"/>
<dbReference type="Proteomes" id="UP000216991">
    <property type="component" value="Unassembled WGS sequence"/>
</dbReference>